<dbReference type="Proteomes" id="UP000199702">
    <property type="component" value="Unassembled WGS sequence"/>
</dbReference>
<proteinExistence type="predicted"/>
<keyword evidence="2" id="KW-1185">Reference proteome</keyword>
<evidence type="ECO:0000313" key="1">
    <source>
        <dbReference type="EMBL" id="SEI39077.1"/>
    </source>
</evidence>
<dbReference type="OrthoDB" id="1432119at2"/>
<name>A0A1H6QFP4_9FLAO</name>
<organism evidence="1 2">
    <name type="scientific">Flavobacterium terrigena</name>
    <dbReference type="NCBI Taxonomy" id="402734"/>
    <lineage>
        <taxon>Bacteria</taxon>
        <taxon>Pseudomonadati</taxon>
        <taxon>Bacteroidota</taxon>
        <taxon>Flavobacteriia</taxon>
        <taxon>Flavobacteriales</taxon>
        <taxon>Flavobacteriaceae</taxon>
        <taxon>Flavobacterium</taxon>
    </lineage>
</organism>
<reference evidence="2" key="1">
    <citation type="submission" date="2016-10" db="EMBL/GenBank/DDBJ databases">
        <authorList>
            <person name="Varghese N."/>
            <person name="Submissions S."/>
        </authorList>
    </citation>
    <scope>NUCLEOTIDE SEQUENCE [LARGE SCALE GENOMIC DNA]</scope>
    <source>
        <strain evidence="2">DSM 17934</strain>
    </source>
</reference>
<dbReference type="STRING" id="402734.SAMN05660918_0294"/>
<accession>A0A1H6QFP4</accession>
<evidence type="ECO:0008006" key="3">
    <source>
        <dbReference type="Google" id="ProtNLM"/>
    </source>
</evidence>
<protein>
    <recommendedName>
        <fullName evidence="3">Deoxyuridine 5'-triphosphate nucleotidohydrolase</fullName>
    </recommendedName>
</protein>
<gene>
    <name evidence="1" type="ORF">SAMN05660918_0294</name>
</gene>
<dbReference type="EMBL" id="FNYA01000001">
    <property type="protein sequence ID" value="SEI39077.1"/>
    <property type="molecule type" value="Genomic_DNA"/>
</dbReference>
<evidence type="ECO:0000313" key="2">
    <source>
        <dbReference type="Proteomes" id="UP000199702"/>
    </source>
</evidence>
<dbReference type="AlphaFoldDB" id="A0A1H6QFP4"/>
<dbReference type="RefSeq" id="WP_091306680.1">
    <property type="nucleotide sequence ID" value="NZ_CBCSJU010000001.1"/>
</dbReference>
<sequence>MFKDIDFKKALQELSDKEKDKLILRLLRRDMDLAEKLYFELVDTDSIEDKRRIMESNISKYIKRFSENYHSLDYIAVEMRSISGKISHHVKITKDKFGEISLNLQMLNETIEQNAFSLAHSKPQKSNKFYNYVIVRAFKILLLIDALHEDFLLDFKEDLERLGANISKNEMLLKTANYNSLDVNWILDAEIPENIIQIHKEIKAAGFLK</sequence>